<dbReference type="OrthoDB" id="9797020at2"/>
<evidence type="ECO:0000313" key="3">
    <source>
        <dbReference type="EMBL" id="SDX32928.1"/>
    </source>
</evidence>
<gene>
    <name evidence="3" type="ORF">SAMN05444336_104316</name>
</gene>
<dbReference type="PRINTS" id="PR00081">
    <property type="entry name" value="GDHRDH"/>
</dbReference>
<dbReference type="SUPFAM" id="SSF51735">
    <property type="entry name" value="NAD(P)-binding Rossmann-fold domains"/>
    <property type="match status" value="1"/>
</dbReference>
<dbReference type="RefSeq" id="WP_092682675.1">
    <property type="nucleotide sequence ID" value="NZ_FNMZ01000004.1"/>
</dbReference>
<reference evidence="3 4" key="1">
    <citation type="submission" date="2016-10" db="EMBL/GenBank/DDBJ databases">
        <authorList>
            <person name="de Groot N.N."/>
        </authorList>
    </citation>
    <scope>NUCLEOTIDE SEQUENCE [LARGE SCALE GENOMIC DNA]</scope>
    <source>
        <strain evidence="3 4">DSM 17890</strain>
    </source>
</reference>
<dbReference type="GO" id="GO:0016491">
    <property type="term" value="F:oxidoreductase activity"/>
    <property type="evidence" value="ECO:0007669"/>
    <property type="project" value="UniProtKB-KW"/>
</dbReference>
<dbReference type="PROSITE" id="PS00061">
    <property type="entry name" value="ADH_SHORT"/>
    <property type="match status" value="1"/>
</dbReference>
<dbReference type="STRING" id="356660.SAMN05444336_104316"/>
<dbReference type="InterPro" id="IPR002347">
    <property type="entry name" value="SDR_fam"/>
</dbReference>
<dbReference type="Gene3D" id="3.40.50.720">
    <property type="entry name" value="NAD(P)-binding Rossmann-like Domain"/>
    <property type="match status" value="1"/>
</dbReference>
<evidence type="ECO:0000313" key="4">
    <source>
        <dbReference type="Proteomes" id="UP000199118"/>
    </source>
</evidence>
<dbReference type="PRINTS" id="PR00080">
    <property type="entry name" value="SDRFAMILY"/>
</dbReference>
<dbReference type="EMBL" id="FNMZ01000004">
    <property type="protein sequence ID" value="SDX32928.1"/>
    <property type="molecule type" value="Genomic_DNA"/>
</dbReference>
<evidence type="ECO:0000256" key="1">
    <source>
        <dbReference type="ARBA" id="ARBA00006484"/>
    </source>
</evidence>
<proteinExistence type="inferred from homology"/>
<dbReference type="PANTHER" id="PTHR43639">
    <property type="entry name" value="OXIDOREDUCTASE, SHORT-CHAIN DEHYDROGENASE/REDUCTASE FAMILY (AFU_ORTHOLOGUE AFUA_5G02870)"/>
    <property type="match status" value="1"/>
</dbReference>
<dbReference type="InterPro" id="IPR020904">
    <property type="entry name" value="Sc_DH/Rdtase_CS"/>
</dbReference>
<dbReference type="Pfam" id="PF13561">
    <property type="entry name" value="adh_short_C2"/>
    <property type="match status" value="1"/>
</dbReference>
<dbReference type="FunFam" id="3.40.50.720:FF:000084">
    <property type="entry name" value="Short-chain dehydrogenase reductase"/>
    <property type="match status" value="1"/>
</dbReference>
<dbReference type="PANTHER" id="PTHR43639:SF1">
    <property type="entry name" value="SHORT-CHAIN DEHYDROGENASE_REDUCTASE FAMILY PROTEIN"/>
    <property type="match status" value="1"/>
</dbReference>
<evidence type="ECO:0000256" key="2">
    <source>
        <dbReference type="ARBA" id="ARBA00023002"/>
    </source>
</evidence>
<sequence length="260" mass="26665">MAGTGTGAGTGAGRLEGATCLVTGAAQGFGLGIAERFAAEGATVALLDLQADKAAEVAETIGHGAFALSCDVADPASVAAAVDEAASRMGSARILVNNAGWSHRNMPALDVTEAEFDKVFAVNVKSIWNFSQAIVPRWRAAGGGVMLNIGSTAGIRPRPGLSWYNATKGAVNLLSRSLAVEFASDNIRVNCIAPVAGETPLLATFMGEDTPEKRAAFKATVPLGRLSTPRDVANAALYLCSDEADFITGVVLEVDGGRTI</sequence>
<dbReference type="NCBIfam" id="NF005559">
    <property type="entry name" value="PRK07231.1"/>
    <property type="match status" value="1"/>
</dbReference>
<accession>A0A1H3AU25</accession>
<name>A0A1H3AU25_9RHOB</name>
<keyword evidence="2" id="KW-0560">Oxidoreductase</keyword>
<comment type="similarity">
    <text evidence="1">Belongs to the short-chain dehydrogenases/reductases (SDR) family.</text>
</comment>
<dbReference type="Proteomes" id="UP000199118">
    <property type="component" value="Unassembled WGS sequence"/>
</dbReference>
<dbReference type="AlphaFoldDB" id="A0A1H3AU25"/>
<organism evidence="3 4">
    <name type="scientific">Albimonas donghaensis</name>
    <dbReference type="NCBI Taxonomy" id="356660"/>
    <lineage>
        <taxon>Bacteria</taxon>
        <taxon>Pseudomonadati</taxon>
        <taxon>Pseudomonadota</taxon>
        <taxon>Alphaproteobacteria</taxon>
        <taxon>Rhodobacterales</taxon>
        <taxon>Paracoccaceae</taxon>
        <taxon>Albimonas</taxon>
    </lineage>
</organism>
<protein>
    <submittedName>
        <fullName evidence="3">3-oxoacyl-[acyl-carrier protein] reductase</fullName>
    </submittedName>
</protein>
<dbReference type="InterPro" id="IPR036291">
    <property type="entry name" value="NAD(P)-bd_dom_sf"/>
</dbReference>
<keyword evidence="4" id="KW-1185">Reference proteome</keyword>